<dbReference type="InParanoid" id="W7XK12"/>
<evidence type="ECO:0000313" key="3">
    <source>
        <dbReference type="Proteomes" id="UP000009168"/>
    </source>
</evidence>
<organism evidence="2 3">
    <name type="scientific">Tetrahymena thermophila (strain SB210)</name>
    <dbReference type="NCBI Taxonomy" id="312017"/>
    <lineage>
        <taxon>Eukaryota</taxon>
        <taxon>Sar</taxon>
        <taxon>Alveolata</taxon>
        <taxon>Ciliophora</taxon>
        <taxon>Intramacronucleata</taxon>
        <taxon>Oligohymenophorea</taxon>
        <taxon>Hymenostomatida</taxon>
        <taxon>Tetrahymenina</taxon>
        <taxon>Tetrahymenidae</taxon>
        <taxon>Tetrahymena</taxon>
    </lineage>
</organism>
<dbReference type="KEGG" id="tet:TTHERM_000383509"/>
<keyword evidence="1" id="KW-0732">Signal</keyword>
<dbReference type="EMBL" id="GG662706">
    <property type="protein sequence ID" value="EWS74504.1"/>
    <property type="molecule type" value="Genomic_DNA"/>
</dbReference>
<keyword evidence="3" id="KW-1185">Reference proteome</keyword>
<feature type="signal peptide" evidence="1">
    <location>
        <begin position="1"/>
        <end position="19"/>
    </location>
</feature>
<dbReference type="RefSeq" id="XP_012652989.1">
    <property type="nucleotide sequence ID" value="XM_012797535.1"/>
</dbReference>
<gene>
    <name evidence="2" type="ORF">TTHERM_000383509</name>
</gene>
<dbReference type="AlphaFoldDB" id="W7XK12"/>
<accession>W7XK12</accession>
<sequence length="236" mass="27692">MKILHVFLATLIIFNLSYCSLDYDEAKYIIQYEKKLEKCIKNIGFFSCTTLGKNVDVQQNCLNALRTYEKCLYSTCFDAEYIEFKQGASFNYTTQYYDYASQKSGECMRDPIVIKYSNKSQSTKNYIEEKQDCFDRNAVIYDPNQNLTDINETQAYCKVKNPKCDTSCQQNVSSFDSCIVQEEQKFIVQKNFWNLQSQLSDFKNQILSICANKMKAQINFSPQFQTYVHYQLVDYI</sequence>
<protein>
    <recommendedName>
        <fullName evidence="4">Transmembrane protein</fullName>
    </recommendedName>
</protein>
<evidence type="ECO:0008006" key="4">
    <source>
        <dbReference type="Google" id="ProtNLM"/>
    </source>
</evidence>
<proteinExistence type="predicted"/>
<name>W7XK12_TETTS</name>
<dbReference type="Proteomes" id="UP000009168">
    <property type="component" value="Unassembled WGS sequence"/>
</dbReference>
<evidence type="ECO:0000256" key="1">
    <source>
        <dbReference type="SAM" id="SignalP"/>
    </source>
</evidence>
<reference evidence="3" key="1">
    <citation type="journal article" date="2006" name="PLoS Biol.">
        <title>Macronuclear genome sequence of the ciliate Tetrahymena thermophila, a model eukaryote.</title>
        <authorList>
            <person name="Eisen J.A."/>
            <person name="Coyne R.S."/>
            <person name="Wu M."/>
            <person name="Wu D."/>
            <person name="Thiagarajan M."/>
            <person name="Wortman J.R."/>
            <person name="Badger J.H."/>
            <person name="Ren Q."/>
            <person name="Amedeo P."/>
            <person name="Jones K.M."/>
            <person name="Tallon L.J."/>
            <person name="Delcher A.L."/>
            <person name="Salzberg S.L."/>
            <person name="Silva J.C."/>
            <person name="Haas B.J."/>
            <person name="Majoros W.H."/>
            <person name="Farzad M."/>
            <person name="Carlton J.M."/>
            <person name="Smith R.K. Jr."/>
            <person name="Garg J."/>
            <person name="Pearlman R.E."/>
            <person name="Karrer K.M."/>
            <person name="Sun L."/>
            <person name="Manning G."/>
            <person name="Elde N.C."/>
            <person name="Turkewitz A.P."/>
            <person name="Asai D.J."/>
            <person name="Wilkes D.E."/>
            <person name="Wang Y."/>
            <person name="Cai H."/>
            <person name="Collins K."/>
            <person name="Stewart B.A."/>
            <person name="Lee S.R."/>
            <person name="Wilamowska K."/>
            <person name="Weinberg Z."/>
            <person name="Ruzzo W.L."/>
            <person name="Wloga D."/>
            <person name="Gaertig J."/>
            <person name="Frankel J."/>
            <person name="Tsao C.-C."/>
            <person name="Gorovsky M.A."/>
            <person name="Keeling P.J."/>
            <person name="Waller R.F."/>
            <person name="Patron N.J."/>
            <person name="Cherry J.M."/>
            <person name="Stover N.A."/>
            <person name="Krieger C.J."/>
            <person name="del Toro C."/>
            <person name="Ryder H.F."/>
            <person name="Williamson S.C."/>
            <person name="Barbeau R.A."/>
            <person name="Hamilton E.P."/>
            <person name="Orias E."/>
        </authorList>
    </citation>
    <scope>NUCLEOTIDE SEQUENCE [LARGE SCALE GENOMIC DNA]</scope>
    <source>
        <strain evidence="3">SB210</strain>
    </source>
</reference>
<evidence type="ECO:0000313" key="2">
    <source>
        <dbReference type="EMBL" id="EWS74504.1"/>
    </source>
</evidence>
<dbReference type="GeneID" id="24438682"/>
<feature type="chain" id="PRO_5004903762" description="Transmembrane protein" evidence="1">
    <location>
        <begin position="20"/>
        <end position="236"/>
    </location>
</feature>